<evidence type="ECO:0008006" key="3">
    <source>
        <dbReference type="Google" id="ProtNLM"/>
    </source>
</evidence>
<dbReference type="EMBL" id="BSST01000001">
    <property type="protein sequence ID" value="GLX76979.1"/>
    <property type="molecule type" value="Genomic_DNA"/>
</dbReference>
<protein>
    <recommendedName>
        <fullName evidence="3">PEGA domain-containing protein</fullName>
    </recommendedName>
</protein>
<dbReference type="PROSITE" id="PS51257">
    <property type="entry name" value="PROKAR_LIPOPROTEIN"/>
    <property type="match status" value="1"/>
</dbReference>
<sequence length="367" mass="41051">MKEKYHQGRIPYRQLTVWLLAIFLFGCGGSKSDSKAIEQPIAEPTLSTEISITIDAAETGSAIYVNGDFSGQVTPAELLLAPGEYNIGVGLAQSRQYLKTSVTLISGSEPLTLALNAVHQQQAKVWQALFIGVNQVRSPNGNCISEYSQQELDAGFDFFTWSFNQRVEGYSYNTMQWQFDRRDISHEVVTLSDENLITPDIIDGYLNDVHKGDYDLIVTFFRGGAGNSESCYIDDFKGIAWYDYRVLNADASYFTIRYYDDVQGTIDASKKGDTDPGMYIHEWLHTTAEWFFPDRGYTMPKQDDQVVHAAGAYNYSPPWMEWYKDLIAGQVKQGDKYIGIGPEAFLACSVRESALGACESVATDTSQ</sequence>
<comment type="caution">
    <text evidence="1">The sequence shown here is derived from an EMBL/GenBank/DDBJ whole genome shotgun (WGS) entry which is preliminary data.</text>
</comment>
<gene>
    <name evidence="1" type="ORF">tinsulaeT_03190</name>
</gene>
<dbReference type="Proteomes" id="UP001157186">
    <property type="component" value="Unassembled WGS sequence"/>
</dbReference>
<name>A0ABQ6GN33_9GAMM</name>
<evidence type="ECO:0000313" key="2">
    <source>
        <dbReference type="Proteomes" id="UP001157186"/>
    </source>
</evidence>
<keyword evidence="2" id="KW-1185">Reference proteome</keyword>
<evidence type="ECO:0000313" key="1">
    <source>
        <dbReference type="EMBL" id="GLX76979.1"/>
    </source>
</evidence>
<dbReference type="RefSeq" id="WP_284242794.1">
    <property type="nucleotide sequence ID" value="NZ_BSST01000001.1"/>
</dbReference>
<reference evidence="1 2" key="1">
    <citation type="submission" date="2023-03" db="EMBL/GenBank/DDBJ databases">
        <title>Draft genome sequence of Thalassotalea insulae KCTC 62186T.</title>
        <authorList>
            <person name="Sawabe T."/>
        </authorList>
    </citation>
    <scope>NUCLEOTIDE SEQUENCE [LARGE SCALE GENOMIC DNA]</scope>
    <source>
        <strain evidence="1 2">KCTC 62186</strain>
    </source>
</reference>
<proteinExistence type="predicted"/>
<organism evidence="1 2">
    <name type="scientific">Thalassotalea insulae</name>
    <dbReference type="NCBI Taxonomy" id="2056778"/>
    <lineage>
        <taxon>Bacteria</taxon>
        <taxon>Pseudomonadati</taxon>
        <taxon>Pseudomonadota</taxon>
        <taxon>Gammaproteobacteria</taxon>
        <taxon>Alteromonadales</taxon>
        <taxon>Colwelliaceae</taxon>
        <taxon>Thalassotalea</taxon>
    </lineage>
</organism>
<accession>A0ABQ6GN33</accession>